<accession>A0A425CPL2</accession>
<comment type="subcellular location">
    <subcellularLocation>
        <location evidence="1">Secreted</location>
    </subcellularLocation>
</comment>
<evidence type="ECO:0000313" key="8">
    <source>
        <dbReference type="Proteomes" id="UP000284702"/>
    </source>
</evidence>
<dbReference type="EMBL" id="MZMZ02004913">
    <property type="protein sequence ID" value="RQM18975.1"/>
    <property type="molecule type" value="Genomic_DNA"/>
</dbReference>
<organism evidence="7 8">
    <name type="scientific">Aphanomyces astaci</name>
    <name type="common">Crayfish plague agent</name>
    <dbReference type="NCBI Taxonomy" id="112090"/>
    <lineage>
        <taxon>Eukaryota</taxon>
        <taxon>Sar</taxon>
        <taxon>Stramenopiles</taxon>
        <taxon>Oomycota</taxon>
        <taxon>Saprolegniomycetes</taxon>
        <taxon>Saprolegniales</taxon>
        <taxon>Verrucalvaceae</taxon>
        <taxon>Aphanomyces</taxon>
    </lineage>
</organism>
<gene>
    <name evidence="7" type="ORF">B5M09_001866</name>
</gene>
<dbReference type="InterPro" id="IPR029058">
    <property type="entry name" value="AB_hydrolase_fold"/>
</dbReference>
<evidence type="ECO:0000256" key="4">
    <source>
        <dbReference type="ARBA" id="ARBA00022801"/>
    </source>
</evidence>
<evidence type="ECO:0000313" key="7">
    <source>
        <dbReference type="EMBL" id="RQM18975.1"/>
    </source>
</evidence>
<sequence>MPLAVYRVMMEATADPVVLIHGVFGWGNKSPLFNLLPNYWPVAELNRINPNHIIVDVGKVSSDHDRACEAFYQLYGGQVDYGEAHSAQNGHLRFGATYPTDTAKHTRSTLCNAIGASLKDDLPVLGPGHIAVAGIGLLWKLQNFYFPWLKHVYDLDLGHWMNNTTWEMFYSTRSAVHTSRDLGMVWPS</sequence>
<reference evidence="7" key="1">
    <citation type="submission" date="2018-07" db="EMBL/GenBank/DDBJ databases">
        <title>Annotation of Aphanomyces astaci genome assembly.</title>
        <authorList>
            <person name="Studholme D.J."/>
        </authorList>
    </citation>
    <scope>NUCLEOTIDE SEQUENCE [LARGE SCALE GENOMIC DNA]</scope>
    <source>
        <strain evidence="7">Pc</strain>
    </source>
</reference>
<dbReference type="GO" id="GO:0005576">
    <property type="term" value="C:extracellular region"/>
    <property type="evidence" value="ECO:0007669"/>
    <property type="project" value="UniProtKB-SubCell"/>
</dbReference>
<evidence type="ECO:0000256" key="3">
    <source>
        <dbReference type="ARBA" id="ARBA00022729"/>
    </source>
</evidence>
<name>A0A425CPL2_APHAT</name>
<keyword evidence="3" id="KW-0732">Signal</keyword>
<keyword evidence="2" id="KW-0964">Secreted</keyword>
<dbReference type="PANTHER" id="PTHR34043">
    <property type="entry name" value="ALPHA/BETA-HYDROLASES SUPERFAMILY PROTEIN"/>
    <property type="match status" value="1"/>
</dbReference>
<dbReference type="AlphaFoldDB" id="A0A425CPL2"/>
<dbReference type="InterPro" id="IPR056304">
    <property type="entry name" value="Lip-like_C"/>
</dbReference>
<comment type="caution">
    <text evidence="7">The sequence shown here is derived from an EMBL/GenBank/DDBJ whole genome shotgun (WGS) entry which is preliminary data.</text>
</comment>
<evidence type="ECO:0000256" key="1">
    <source>
        <dbReference type="ARBA" id="ARBA00004613"/>
    </source>
</evidence>
<keyword evidence="5" id="KW-0443">Lipid metabolism</keyword>
<dbReference type="GO" id="GO:0006629">
    <property type="term" value="P:lipid metabolic process"/>
    <property type="evidence" value="ECO:0007669"/>
    <property type="project" value="UniProtKB-KW"/>
</dbReference>
<evidence type="ECO:0000256" key="5">
    <source>
        <dbReference type="ARBA" id="ARBA00023098"/>
    </source>
</evidence>
<dbReference type="GO" id="GO:0016787">
    <property type="term" value="F:hydrolase activity"/>
    <property type="evidence" value="ECO:0007669"/>
    <property type="project" value="UniProtKB-KW"/>
</dbReference>
<evidence type="ECO:0000256" key="2">
    <source>
        <dbReference type="ARBA" id="ARBA00022525"/>
    </source>
</evidence>
<dbReference type="Proteomes" id="UP000284702">
    <property type="component" value="Unassembled WGS sequence"/>
</dbReference>
<keyword evidence="8" id="KW-1185">Reference proteome</keyword>
<dbReference type="VEuPathDB" id="FungiDB:H257_11844"/>
<proteinExistence type="predicted"/>
<keyword evidence="4" id="KW-0378">Hydrolase</keyword>
<dbReference type="PANTHER" id="PTHR34043:SF3">
    <property type="entry name" value="ALPHA_BETA-HYDROLASES SUPERFAMILY PROTEIN"/>
    <property type="match status" value="1"/>
</dbReference>
<dbReference type="Gene3D" id="3.40.50.1820">
    <property type="entry name" value="alpha/beta hydrolase"/>
    <property type="match status" value="1"/>
</dbReference>
<dbReference type="Pfam" id="PF24708">
    <property type="entry name" value="Lip_C"/>
    <property type="match status" value="1"/>
</dbReference>
<feature type="domain" description="Lipase-like C-terminal" evidence="6">
    <location>
        <begin position="14"/>
        <end position="99"/>
    </location>
</feature>
<protein>
    <recommendedName>
        <fullName evidence="6">Lipase-like C-terminal domain-containing protein</fullName>
    </recommendedName>
</protein>
<evidence type="ECO:0000259" key="6">
    <source>
        <dbReference type="Pfam" id="PF24708"/>
    </source>
</evidence>